<dbReference type="Gene3D" id="3.40.50.410">
    <property type="entry name" value="von Willebrand factor, type A domain"/>
    <property type="match status" value="1"/>
</dbReference>
<reference evidence="2 3" key="1">
    <citation type="submission" date="2019-05" db="EMBL/GenBank/DDBJ databases">
        <title>Another draft genome of Portunus trituberculatus and its Hox gene families provides insights of decapod evolution.</title>
        <authorList>
            <person name="Jeong J.-H."/>
            <person name="Song I."/>
            <person name="Kim S."/>
            <person name="Choi T."/>
            <person name="Kim D."/>
            <person name="Ryu S."/>
            <person name="Kim W."/>
        </authorList>
    </citation>
    <scope>NUCLEOTIDE SEQUENCE [LARGE SCALE GENOMIC DNA]</scope>
    <source>
        <tissue evidence="2">Muscle</tissue>
    </source>
</reference>
<dbReference type="PANTHER" id="PTHR10166">
    <property type="entry name" value="VOLTAGE-DEPENDENT CALCIUM CHANNEL SUBUNIT ALPHA-2/DELTA-RELATED"/>
    <property type="match status" value="1"/>
</dbReference>
<dbReference type="AlphaFoldDB" id="A0A5B7GHG9"/>
<dbReference type="GO" id="GO:0005245">
    <property type="term" value="F:voltage-gated calcium channel activity"/>
    <property type="evidence" value="ECO:0007669"/>
    <property type="project" value="TreeGrafter"/>
</dbReference>
<dbReference type="InterPro" id="IPR051173">
    <property type="entry name" value="Ca_channel_alpha-2/delta"/>
</dbReference>
<proteinExistence type="predicted"/>
<protein>
    <submittedName>
        <fullName evidence="2">Voltage-dependent calcium channel subunit alpha-2/delta-4</fullName>
    </submittedName>
</protein>
<dbReference type="InterPro" id="IPR036465">
    <property type="entry name" value="vWFA_dom_sf"/>
</dbReference>
<name>A0A5B7GHG9_PORTR</name>
<dbReference type="PROSITE" id="PS50234">
    <property type="entry name" value="VWFA"/>
    <property type="match status" value="1"/>
</dbReference>
<dbReference type="SUPFAM" id="SSF53300">
    <property type="entry name" value="vWA-like"/>
    <property type="match status" value="1"/>
</dbReference>
<dbReference type="Pfam" id="PF13519">
    <property type="entry name" value="VWA_2"/>
    <property type="match status" value="1"/>
</dbReference>
<sequence length="130" mass="14878">MDEKDPDLYDARLRSWYIQAASSPKDMVILLDVSGSMTGLRKEIAIHVVLNILETLNENDFVNIFNFSTETTELVSCFNDSLVQANMENIGEFKKALKTIETKEIANFSKALIKAFELLQRDTFYAKYEP</sequence>
<evidence type="ECO:0000259" key="1">
    <source>
        <dbReference type="PROSITE" id="PS50234"/>
    </source>
</evidence>
<dbReference type="Proteomes" id="UP000324222">
    <property type="component" value="Unassembled WGS sequence"/>
</dbReference>
<evidence type="ECO:0000313" key="3">
    <source>
        <dbReference type="Proteomes" id="UP000324222"/>
    </source>
</evidence>
<dbReference type="OrthoDB" id="10054666at2759"/>
<feature type="domain" description="VWFA" evidence="1">
    <location>
        <begin position="26"/>
        <end position="130"/>
    </location>
</feature>
<organism evidence="2 3">
    <name type="scientific">Portunus trituberculatus</name>
    <name type="common">Swimming crab</name>
    <name type="synonym">Neptunus trituberculatus</name>
    <dbReference type="NCBI Taxonomy" id="210409"/>
    <lineage>
        <taxon>Eukaryota</taxon>
        <taxon>Metazoa</taxon>
        <taxon>Ecdysozoa</taxon>
        <taxon>Arthropoda</taxon>
        <taxon>Crustacea</taxon>
        <taxon>Multicrustacea</taxon>
        <taxon>Malacostraca</taxon>
        <taxon>Eumalacostraca</taxon>
        <taxon>Eucarida</taxon>
        <taxon>Decapoda</taxon>
        <taxon>Pleocyemata</taxon>
        <taxon>Brachyura</taxon>
        <taxon>Eubrachyura</taxon>
        <taxon>Portunoidea</taxon>
        <taxon>Portunidae</taxon>
        <taxon>Portuninae</taxon>
        <taxon>Portunus</taxon>
    </lineage>
</organism>
<keyword evidence="3" id="KW-1185">Reference proteome</keyword>
<dbReference type="InterPro" id="IPR002035">
    <property type="entry name" value="VWF_A"/>
</dbReference>
<evidence type="ECO:0000313" key="2">
    <source>
        <dbReference type="EMBL" id="MPC56637.1"/>
    </source>
</evidence>
<accession>A0A5B7GHG9</accession>
<dbReference type="GO" id="GO:0005891">
    <property type="term" value="C:voltage-gated calcium channel complex"/>
    <property type="evidence" value="ECO:0007669"/>
    <property type="project" value="TreeGrafter"/>
</dbReference>
<comment type="caution">
    <text evidence="2">The sequence shown here is derived from an EMBL/GenBank/DDBJ whole genome shotgun (WGS) entry which is preliminary data.</text>
</comment>
<gene>
    <name evidence="2" type="primary">Cacna2d4</name>
    <name evidence="2" type="ORF">E2C01_050602</name>
</gene>
<dbReference type="EMBL" id="VSRR010014114">
    <property type="protein sequence ID" value="MPC56637.1"/>
    <property type="molecule type" value="Genomic_DNA"/>
</dbReference>
<dbReference type="PANTHER" id="PTHR10166:SF37">
    <property type="entry name" value="STOLID, ISOFORM H"/>
    <property type="match status" value="1"/>
</dbReference>